<evidence type="ECO:0000256" key="1">
    <source>
        <dbReference type="SAM" id="MobiDB-lite"/>
    </source>
</evidence>
<dbReference type="RefSeq" id="XP_062720666.1">
    <property type="nucleotide sequence ID" value="XM_062865073.1"/>
</dbReference>
<evidence type="ECO:0000313" key="4">
    <source>
        <dbReference type="EMBL" id="KAK3304886.1"/>
    </source>
</evidence>
<feature type="transmembrane region" description="Helical" evidence="2">
    <location>
        <begin position="209"/>
        <end position="230"/>
    </location>
</feature>
<keyword evidence="2" id="KW-0472">Membrane</keyword>
<evidence type="ECO:0000256" key="3">
    <source>
        <dbReference type="SAM" id="SignalP"/>
    </source>
</evidence>
<feature type="compositionally biased region" description="Low complexity" evidence="1">
    <location>
        <begin position="186"/>
        <end position="198"/>
    </location>
</feature>
<evidence type="ECO:0008006" key="6">
    <source>
        <dbReference type="Google" id="ProtNLM"/>
    </source>
</evidence>
<keyword evidence="3" id="KW-0732">Signal</keyword>
<sequence>MRAFGHIILLLTFFHVCVAKNKCYYPNGVQSDSDFPCDPNAEQSPCCGGSFGSVCLTNKLCRGPDGNLIRGSCTAQDWSAPECAHYCLGATRGGTDLISCQNVTGTDTLFCCDPGRAFCCNDGVARFEVLPSKPQILATWDMSASQFVVVLKTASPSSSLSVSTTLATTTWTQGPPASTSSGAADQSTGQTQQTTSSGSSGGLPVAAQAGIGAGVAVLAISLGIIAFLLWKLRQRNKLEKGAAAHHPAGGPRLYEPGDRTLGGEPWHYPASGSGEGVAAAGLVGVTAEMPEKEPQEMQGWDPHNPAYGYGSNLQPGGRDAVARAELPVSPRDRAF</sequence>
<organism evidence="4 5">
    <name type="scientific">Chaetomium strumarium</name>
    <dbReference type="NCBI Taxonomy" id="1170767"/>
    <lineage>
        <taxon>Eukaryota</taxon>
        <taxon>Fungi</taxon>
        <taxon>Dikarya</taxon>
        <taxon>Ascomycota</taxon>
        <taxon>Pezizomycotina</taxon>
        <taxon>Sordariomycetes</taxon>
        <taxon>Sordariomycetidae</taxon>
        <taxon>Sordariales</taxon>
        <taxon>Chaetomiaceae</taxon>
        <taxon>Chaetomium</taxon>
    </lineage>
</organism>
<accession>A0AAJ0GRP7</accession>
<dbReference type="Proteomes" id="UP001273166">
    <property type="component" value="Unassembled WGS sequence"/>
</dbReference>
<dbReference type="AlphaFoldDB" id="A0AAJ0GRP7"/>
<dbReference type="GeneID" id="87883902"/>
<keyword evidence="2" id="KW-1133">Transmembrane helix</keyword>
<comment type="caution">
    <text evidence="4">The sequence shown here is derived from an EMBL/GenBank/DDBJ whole genome shotgun (WGS) entry which is preliminary data.</text>
</comment>
<gene>
    <name evidence="4" type="ORF">B0T15DRAFT_400636</name>
</gene>
<feature type="compositionally biased region" description="Polar residues" evidence="1">
    <location>
        <begin position="171"/>
        <end position="185"/>
    </location>
</feature>
<feature type="region of interest" description="Disordered" evidence="1">
    <location>
        <begin position="169"/>
        <end position="201"/>
    </location>
</feature>
<reference evidence="4" key="2">
    <citation type="submission" date="2023-06" db="EMBL/GenBank/DDBJ databases">
        <authorList>
            <consortium name="Lawrence Berkeley National Laboratory"/>
            <person name="Mondo S.J."/>
            <person name="Hensen N."/>
            <person name="Bonometti L."/>
            <person name="Westerberg I."/>
            <person name="Brannstrom I.O."/>
            <person name="Guillou S."/>
            <person name="Cros-Aarteil S."/>
            <person name="Calhoun S."/>
            <person name="Haridas S."/>
            <person name="Kuo A."/>
            <person name="Pangilinan J."/>
            <person name="Riley R."/>
            <person name="Labutti K."/>
            <person name="Andreopoulos B."/>
            <person name="Lipzen A."/>
            <person name="Chen C."/>
            <person name="Yanf M."/>
            <person name="Daum C."/>
            <person name="Ng V."/>
            <person name="Clum A."/>
            <person name="Steindorff A."/>
            <person name="Ohm R."/>
            <person name="Martin F."/>
            <person name="Silar P."/>
            <person name="Natvig D."/>
            <person name="Lalanne C."/>
            <person name="Gautier V."/>
            <person name="Ament-Velasquez S.L."/>
            <person name="Kruys A."/>
            <person name="Hutchinson M.I."/>
            <person name="Powell A.J."/>
            <person name="Barry K."/>
            <person name="Miller A.N."/>
            <person name="Grigoriev I.V."/>
            <person name="Debuchy R."/>
            <person name="Gladieux P."/>
            <person name="Thoren M.H."/>
            <person name="Johannesson H."/>
        </authorList>
    </citation>
    <scope>NUCLEOTIDE SEQUENCE</scope>
    <source>
        <strain evidence="4">CBS 333.67</strain>
    </source>
</reference>
<evidence type="ECO:0000256" key="2">
    <source>
        <dbReference type="SAM" id="Phobius"/>
    </source>
</evidence>
<dbReference type="EMBL" id="JAUDZG010000005">
    <property type="protein sequence ID" value="KAK3304886.1"/>
    <property type="molecule type" value="Genomic_DNA"/>
</dbReference>
<feature type="region of interest" description="Disordered" evidence="1">
    <location>
        <begin position="292"/>
        <end position="314"/>
    </location>
</feature>
<proteinExistence type="predicted"/>
<reference evidence="4" key="1">
    <citation type="journal article" date="2023" name="Mol. Phylogenet. Evol.">
        <title>Genome-scale phylogeny and comparative genomics of the fungal order Sordariales.</title>
        <authorList>
            <person name="Hensen N."/>
            <person name="Bonometti L."/>
            <person name="Westerberg I."/>
            <person name="Brannstrom I.O."/>
            <person name="Guillou S."/>
            <person name="Cros-Aarteil S."/>
            <person name="Calhoun S."/>
            <person name="Haridas S."/>
            <person name="Kuo A."/>
            <person name="Mondo S."/>
            <person name="Pangilinan J."/>
            <person name="Riley R."/>
            <person name="LaButti K."/>
            <person name="Andreopoulos B."/>
            <person name="Lipzen A."/>
            <person name="Chen C."/>
            <person name="Yan M."/>
            <person name="Daum C."/>
            <person name="Ng V."/>
            <person name="Clum A."/>
            <person name="Steindorff A."/>
            <person name="Ohm R.A."/>
            <person name="Martin F."/>
            <person name="Silar P."/>
            <person name="Natvig D.O."/>
            <person name="Lalanne C."/>
            <person name="Gautier V."/>
            <person name="Ament-Velasquez S.L."/>
            <person name="Kruys A."/>
            <person name="Hutchinson M.I."/>
            <person name="Powell A.J."/>
            <person name="Barry K."/>
            <person name="Miller A.N."/>
            <person name="Grigoriev I.V."/>
            <person name="Debuchy R."/>
            <person name="Gladieux P."/>
            <person name="Hiltunen Thoren M."/>
            <person name="Johannesson H."/>
        </authorList>
    </citation>
    <scope>NUCLEOTIDE SEQUENCE</scope>
    <source>
        <strain evidence="4">CBS 333.67</strain>
    </source>
</reference>
<keyword evidence="2" id="KW-0812">Transmembrane</keyword>
<feature type="signal peptide" evidence="3">
    <location>
        <begin position="1"/>
        <end position="19"/>
    </location>
</feature>
<evidence type="ECO:0000313" key="5">
    <source>
        <dbReference type="Proteomes" id="UP001273166"/>
    </source>
</evidence>
<name>A0AAJ0GRP7_9PEZI</name>
<feature type="chain" id="PRO_5042460168" description="Mid2 domain-containing protein" evidence="3">
    <location>
        <begin position="20"/>
        <end position="335"/>
    </location>
</feature>
<protein>
    <recommendedName>
        <fullName evidence="6">Mid2 domain-containing protein</fullName>
    </recommendedName>
</protein>
<keyword evidence="5" id="KW-1185">Reference proteome</keyword>